<dbReference type="InterPro" id="IPR038666">
    <property type="entry name" value="SSP1_head-tail_sf"/>
</dbReference>
<sequence length="200" mass="22666">MFRPTAQQFATPVRVQNRVTVEGAGDIGFKYQDAAPPVDYCSWKGKGGTVSADSSKIIDTAEVTMWYRPDLNVLDRLWRNEDENQVYEILNIEDIEQRNIWLVLKVERVKLEFPYLAEILTCIGYGVRAPEFAPPTSTRCRIERRTDTFKASGYFPAGTAIKAGDRVSFEGITYRVEHIADDRGISAVAEVEVKLIEIRV</sequence>
<accession>A0A074LLR1</accession>
<protein>
    <submittedName>
        <fullName evidence="1">Uncharacterized protein</fullName>
    </submittedName>
</protein>
<name>A0A074LLR1_9BACL</name>
<organism evidence="1 2">
    <name type="scientific">Tumebacillus flagellatus</name>
    <dbReference type="NCBI Taxonomy" id="1157490"/>
    <lineage>
        <taxon>Bacteria</taxon>
        <taxon>Bacillati</taxon>
        <taxon>Bacillota</taxon>
        <taxon>Bacilli</taxon>
        <taxon>Bacillales</taxon>
        <taxon>Alicyclobacillaceae</taxon>
        <taxon>Tumebacillus</taxon>
    </lineage>
</organism>
<dbReference type="AlphaFoldDB" id="A0A074LLR1"/>
<dbReference type="RefSeq" id="WP_038093110.1">
    <property type="nucleotide sequence ID" value="NZ_JMIR01000037.1"/>
</dbReference>
<dbReference type="Gene3D" id="2.40.10.270">
    <property type="entry name" value="Bacteriophage SPP1 head-tail adaptor protein"/>
    <property type="match status" value="1"/>
</dbReference>
<proteinExistence type="predicted"/>
<comment type="caution">
    <text evidence="1">The sequence shown here is derived from an EMBL/GenBank/DDBJ whole genome shotgun (WGS) entry which is preliminary data.</text>
</comment>
<dbReference type="STRING" id="1157490.EL26_20700"/>
<evidence type="ECO:0000313" key="2">
    <source>
        <dbReference type="Proteomes" id="UP000027931"/>
    </source>
</evidence>
<dbReference type="OrthoDB" id="9808209at2"/>
<keyword evidence="2" id="KW-1185">Reference proteome</keyword>
<dbReference type="Proteomes" id="UP000027931">
    <property type="component" value="Unassembled WGS sequence"/>
</dbReference>
<dbReference type="eggNOG" id="ENOG5034A9Q">
    <property type="taxonomic scope" value="Bacteria"/>
</dbReference>
<gene>
    <name evidence="1" type="ORF">EL26_20700</name>
</gene>
<dbReference type="EMBL" id="JMIR01000037">
    <property type="protein sequence ID" value="KEO81495.1"/>
    <property type="molecule type" value="Genomic_DNA"/>
</dbReference>
<reference evidence="1 2" key="1">
    <citation type="journal article" date="2013" name="Int. J. Syst. Evol. Microbiol.">
        <title>Tumebacillus flagellatus sp. nov., an alpha-amylase/pullulanase-producing bacterium isolated from cassava wastewater.</title>
        <authorList>
            <person name="Wang Q."/>
            <person name="Xie N."/>
            <person name="Qin Y."/>
            <person name="Shen N."/>
            <person name="Zhu J."/>
            <person name="Mi H."/>
            <person name="Huang R."/>
        </authorList>
    </citation>
    <scope>NUCLEOTIDE SEQUENCE [LARGE SCALE GENOMIC DNA]</scope>
    <source>
        <strain evidence="1 2">GST4</strain>
    </source>
</reference>
<evidence type="ECO:0000313" key="1">
    <source>
        <dbReference type="EMBL" id="KEO81495.1"/>
    </source>
</evidence>